<dbReference type="PANTHER" id="PTHR31972:SF54">
    <property type="entry name" value="KINESIN-LIKE PROTEIN (DUF868)"/>
    <property type="match status" value="1"/>
</dbReference>
<dbReference type="Gramene" id="Kaladp1221s0021.1.v1.1">
    <property type="protein sequence ID" value="Kaladp1221s0021.1.v1.1.CDS.1"/>
    <property type="gene ID" value="Kaladp1221s0021.v1.1"/>
</dbReference>
<dbReference type="EnsemblPlants" id="Kaladp1221s0021.1.v1.1">
    <property type="protein sequence ID" value="Kaladp1221s0021.1.v1.1.CDS.1"/>
    <property type="gene ID" value="Kaladp1221s0021.v1.1"/>
</dbReference>
<dbReference type="PANTHER" id="PTHR31972">
    <property type="entry name" value="EXPRESSED PROTEIN"/>
    <property type="match status" value="1"/>
</dbReference>
<dbReference type="AlphaFoldDB" id="A0A7N0VMI7"/>
<keyword evidence="2" id="KW-1185">Reference proteome</keyword>
<dbReference type="Pfam" id="PF05910">
    <property type="entry name" value="DUF868"/>
    <property type="match status" value="1"/>
</dbReference>
<reference evidence="1" key="1">
    <citation type="submission" date="2021-01" db="UniProtKB">
        <authorList>
            <consortium name="EnsemblPlants"/>
        </authorList>
    </citation>
    <scope>IDENTIFICATION</scope>
</reference>
<name>A0A7N0VMI7_KALFE</name>
<evidence type="ECO:0000313" key="1">
    <source>
        <dbReference type="EnsemblPlants" id="Kaladp1221s0021.1.v1.1.CDS.1"/>
    </source>
</evidence>
<dbReference type="InterPro" id="IPR008586">
    <property type="entry name" value="DUF868_pln"/>
</dbReference>
<proteinExistence type="predicted"/>
<protein>
    <submittedName>
        <fullName evidence="1">Uncharacterized protein</fullName>
    </submittedName>
</protein>
<dbReference type="Proteomes" id="UP000594263">
    <property type="component" value="Unplaced"/>
</dbReference>
<organism evidence="1 2">
    <name type="scientific">Kalanchoe fedtschenkoi</name>
    <name type="common">Lavender scallops</name>
    <name type="synonym">South American air plant</name>
    <dbReference type="NCBI Taxonomy" id="63787"/>
    <lineage>
        <taxon>Eukaryota</taxon>
        <taxon>Viridiplantae</taxon>
        <taxon>Streptophyta</taxon>
        <taxon>Embryophyta</taxon>
        <taxon>Tracheophyta</taxon>
        <taxon>Spermatophyta</taxon>
        <taxon>Magnoliopsida</taxon>
        <taxon>eudicotyledons</taxon>
        <taxon>Gunneridae</taxon>
        <taxon>Pentapetalae</taxon>
        <taxon>Saxifragales</taxon>
        <taxon>Crassulaceae</taxon>
        <taxon>Kalanchoe</taxon>
    </lineage>
</organism>
<evidence type="ECO:0000313" key="2">
    <source>
        <dbReference type="Proteomes" id="UP000594263"/>
    </source>
</evidence>
<accession>A0A7N0VMI7</accession>
<sequence length="277" mass="31350">MLLDSTATPTKNCEPLSNAFTSTYQVFIADVCHNVTFAWVKSWTTHSLTMTVQSTRNEDEYECEILLQSYLFKCNKGRKTFQVGCQDVSLFWDLRSAKHSNGPQPCSSYYIALASNGEILLLLGDLNHKAVNDTRSIPSSNEALLICTAQNVHGKSEFSAKMRLAEEHSISIKSSLLEPAQPQMWISIDGAPIIRVLNLNWRFRGNQTVSLNNMKLNIMWDVYDWLFNAHGLGQGLFIFKPSSGVDPPNPHWVDRTLTENRHSALDSCHFLYAWKTD</sequence>